<protein>
    <recommendedName>
        <fullName evidence="2">Response regulatory domain-containing protein</fullName>
    </recommendedName>
</protein>
<feature type="domain" description="Response regulatory" evidence="2">
    <location>
        <begin position="4"/>
        <end position="116"/>
    </location>
</feature>
<dbReference type="RefSeq" id="WP_170142569.1">
    <property type="nucleotide sequence ID" value="NZ_BIFX01000001.1"/>
</dbReference>
<proteinExistence type="predicted"/>
<dbReference type="InterPro" id="IPR001789">
    <property type="entry name" value="Sig_transdc_resp-reg_receiver"/>
</dbReference>
<organism evidence="3 4">
    <name type="scientific">Thermosporothrix hazakensis</name>
    <dbReference type="NCBI Taxonomy" id="644383"/>
    <lineage>
        <taxon>Bacteria</taxon>
        <taxon>Bacillati</taxon>
        <taxon>Chloroflexota</taxon>
        <taxon>Ktedonobacteria</taxon>
        <taxon>Ktedonobacterales</taxon>
        <taxon>Thermosporotrichaceae</taxon>
        <taxon>Thermosporothrix</taxon>
    </lineage>
</organism>
<dbReference type="SUPFAM" id="SSF52172">
    <property type="entry name" value="CheY-like"/>
    <property type="match status" value="1"/>
</dbReference>
<dbReference type="Proteomes" id="UP000248806">
    <property type="component" value="Unassembled WGS sequence"/>
</dbReference>
<evidence type="ECO:0000259" key="2">
    <source>
        <dbReference type="PROSITE" id="PS50110"/>
    </source>
</evidence>
<keyword evidence="1" id="KW-0597">Phosphoprotein</keyword>
<dbReference type="Gene3D" id="3.40.50.2300">
    <property type="match status" value="1"/>
</dbReference>
<dbReference type="PROSITE" id="PS50110">
    <property type="entry name" value="RESPONSE_REGULATORY"/>
    <property type="match status" value="1"/>
</dbReference>
<reference evidence="3 4" key="1">
    <citation type="submission" date="2018-06" db="EMBL/GenBank/DDBJ databases">
        <title>Genomic Encyclopedia of Archaeal and Bacterial Type Strains, Phase II (KMG-II): from individual species to whole genera.</title>
        <authorList>
            <person name="Goeker M."/>
        </authorList>
    </citation>
    <scope>NUCLEOTIDE SEQUENCE [LARGE SCALE GENOMIC DNA]</scope>
    <source>
        <strain evidence="3 4">ATCC BAA-1881</strain>
    </source>
</reference>
<comment type="caution">
    <text evidence="3">The sequence shown here is derived from an EMBL/GenBank/DDBJ whole genome shotgun (WGS) entry which is preliminary data.</text>
</comment>
<dbReference type="EMBL" id="QKUF01000007">
    <property type="protein sequence ID" value="PZW30498.1"/>
    <property type="molecule type" value="Genomic_DNA"/>
</dbReference>
<dbReference type="AlphaFoldDB" id="A0A326U6S5"/>
<evidence type="ECO:0000313" key="4">
    <source>
        <dbReference type="Proteomes" id="UP000248806"/>
    </source>
</evidence>
<keyword evidence="4" id="KW-1185">Reference proteome</keyword>
<dbReference type="GO" id="GO:0000160">
    <property type="term" value="P:phosphorelay signal transduction system"/>
    <property type="evidence" value="ECO:0007669"/>
    <property type="project" value="InterPro"/>
</dbReference>
<gene>
    <name evidence="3" type="ORF">EI42_02469</name>
</gene>
<feature type="modified residue" description="4-aspartylphosphate" evidence="1">
    <location>
        <position position="53"/>
    </location>
</feature>
<name>A0A326U6S5_THEHA</name>
<sequence length="131" mass="14574">MTVKVVALENDLFFSVKIRDTLRHHEIDAQIARTLTAFEQRLEQDKPALAIVDIAIQRVDWEAAIRAARAQNVPVLAFGSHMDLEARAKALQAGALKVIANSKFAKDMPDLVQRMMKAPETVVSEGEEEGH</sequence>
<evidence type="ECO:0000256" key="1">
    <source>
        <dbReference type="PROSITE-ProRule" id="PRU00169"/>
    </source>
</evidence>
<evidence type="ECO:0000313" key="3">
    <source>
        <dbReference type="EMBL" id="PZW30498.1"/>
    </source>
</evidence>
<dbReference type="InterPro" id="IPR011006">
    <property type="entry name" value="CheY-like_superfamily"/>
</dbReference>
<accession>A0A326U6S5</accession>